<dbReference type="AlphaFoldDB" id="A0AAE0ZV42"/>
<evidence type="ECO:0000256" key="4">
    <source>
        <dbReference type="ARBA" id="ARBA00022989"/>
    </source>
</evidence>
<feature type="transmembrane region" description="Helical" evidence="6">
    <location>
        <begin position="6"/>
        <end position="28"/>
    </location>
</feature>
<evidence type="ECO:0000256" key="6">
    <source>
        <dbReference type="SAM" id="Phobius"/>
    </source>
</evidence>
<dbReference type="GO" id="GO:0016247">
    <property type="term" value="F:channel regulator activity"/>
    <property type="evidence" value="ECO:0007669"/>
    <property type="project" value="TreeGrafter"/>
</dbReference>
<keyword evidence="5 6" id="KW-0472">Membrane</keyword>
<keyword evidence="4 6" id="KW-1133">Transmembrane helix</keyword>
<dbReference type="InterPro" id="IPR008368">
    <property type="entry name" value="VDCC_gsu"/>
</dbReference>
<dbReference type="Proteomes" id="UP001283361">
    <property type="component" value="Unassembled WGS sequence"/>
</dbReference>
<dbReference type="GO" id="GO:0099590">
    <property type="term" value="P:neurotransmitter receptor internalization"/>
    <property type="evidence" value="ECO:0007669"/>
    <property type="project" value="TreeGrafter"/>
</dbReference>
<dbReference type="PRINTS" id="PR01792">
    <property type="entry name" value="VDCCGAMMA"/>
</dbReference>
<sequence length="265" mass="27731">AARGAVPLPASALVVSVAAVVFSVVGNIRQDVKTLVGGVLFILAGLSLAVGMILYISAINDEVGYRSSTNKKEGGFSYEYGWSFYTAGFGFLASELSAVVTITLFLRRNERLEDMARIIPGLEDKVALSRAHDDQRACHCEEVVVADDVCCNQCCREEFDRVERHRPWRGFCGINGCSCDLNSCARGGHEDTYDVAGNDCATGGGAYSGGGGTCGITVDTCTGAVGACVGGGGASVGSDRSVRGEDQSCGSKNVGRLKRKMSVLA</sequence>
<gene>
    <name evidence="7" type="ORF">RRG08_000356</name>
</gene>
<dbReference type="GO" id="GO:0051968">
    <property type="term" value="P:positive regulation of synaptic transmission, glutamatergic"/>
    <property type="evidence" value="ECO:0007669"/>
    <property type="project" value="TreeGrafter"/>
</dbReference>
<dbReference type="PANTHER" id="PTHR12107">
    <property type="entry name" value="VOLTAGE-DEPENDENT CALCIUM CHANNEL GAMMA SUBUNIT"/>
    <property type="match status" value="1"/>
</dbReference>
<accession>A0AAE0ZV42</accession>
<name>A0AAE0ZV42_9GAST</name>
<dbReference type="InterPro" id="IPR051072">
    <property type="entry name" value="CACNG_subunit"/>
</dbReference>
<evidence type="ECO:0000313" key="7">
    <source>
        <dbReference type="EMBL" id="KAK3775945.1"/>
    </source>
</evidence>
<reference evidence="7" key="1">
    <citation type="journal article" date="2023" name="G3 (Bethesda)">
        <title>A reference genome for the long-term kleptoplast-retaining sea slug Elysia crispata morphotype clarki.</title>
        <authorList>
            <person name="Eastman K.E."/>
            <person name="Pendleton A.L."/>
            <person name="Shaikh M.A."/>
            <person name="Suttiyut T."/>
            <person name="Ogas R."/>
            <person name="Tomko P."/>
            <person name="Gavelis G."/>
            <person name="Widhalm J.R."/>
            <person name="Wisecaver J.H."/>
        </authorList>
    </citation>
    <scope>NUCLEOTIDE SEQUENCE</scope>
    <source>
        <strain evidence="7">ECLA1</strain>
    </source>
</reference>
<feature type="transmembrane region" description="Helical" evidence="6">
    <location>
        <begin position="35"/>
        <end position="58"/>
    </location>
</feature>
<dbReference type="Gene3D" id="1.20.140.150">
    <property type="match status" value="1"/>
</dbReference>
<evidence type="ECO:0000256" key="1">
    <source>
        <dbReference type="ARBA" id="ARBA00004141"/>
    </source>
</evidence>
<dbReference type="Pfam" id="PF13903">
    <property type="entry name" value="Claudin_2"/>
    <property type="match status" value="1"/>
</dbReference>
<comment type="caution">
    <text evidence="7">The sequence shown here is derived from an EMBL/GenBank/DDBJ whole genome shotgun (WGS) entry which is preliminary data.</text>
</comment>
<dbReference type="GO" id="GO:0005245">
    <property type="term" value="F:voltage-gated calcium channel activity"/>
    <property type="evidence" value="ECO:0007669"/>
    <property type="project" value="TreeGrafter"/>
</dbReference>
<dbReference type="GO" id="GO:0098970">
    <property type="term" value="P:postsynaptic neurotransmitter receptor diffusion trapping"/>
    <property type="evidence" value="ECO:0007669"/>
    <property type="project" value="TreeGrafter"/>
</dbReference>
<evidence type="ECO:0000256" key="5">
    <source>
        <dbReference type="ARBA" id="ARBA00023136"/>
    </source>
</evidence>
<organism evidence="7 8">
    <name type="scientific">Elysia crispata</name>
    <name type="common">lettuce slug</name>
    <dbReference type="NCBI Taxonomy" id="231223"/>
    <lineage>
        <taxon>Eukaryota</taxon>
        <taxon>Metazoa</taxon>
        <taxon>Spiralia</taxon>
        <taxon>Lophotrochozoa</taxon>
        <taxon>Mollusca</taxon>
        <taxon>Gastropoda</taxon>
        <taxon>Heterobranchia</taxon>
        <taxon>Euthyneura</taxon>
        <taxon>Panpulmonata</taxon>
        <taxon>Sacoglossa</taxon>
        <taxon>Placobranchoidea</taxon>
        <taxon>Plakobranchidae</taxon>
        <taxon>Elysia</taxon>
    </lineage>
</organism>
<keyword evidence="8" id="KW-1185">Reference proteome</keyword>
<dbReference type="GO" id="GO:0098839">
    <property type="term" value="C:postsynaptic density membrane"/>
    <property type="evidence" value="ECO:0007669"/>
    <property type="project" value="TreeGrafter"/>
</dbReference>
<dbReference type="EMBL" id="JAWDGP010003256">
    <property type="protein sequence ID" value="KAK3775945.1"/>
    <property type="molecule type" value="Genomic_DNA"/>
</dbReference>
<feature type="transmembrane region" description="Helical" evidence="6">
    <location>
        <begin position="82"/>
        <end position="106"/>
    </location>
</feature>
<dbReference type="GO" id="GO:0098943">
    <property type="term" value="P:neurotransmitter receptor transport, postsynaptic endosome to lysosome"/>
    <property type="evidence" value="ECO:0007669"/>
    <property type="project" value="TreeGrafter"/>
</dbReference>
<protein>
    <submittedName>
        <fullName evidence="7">Uncharacterized protein</fullName>
    </submittedName>
</protein>
<feature type="non-terminal residue" evidence="7">
    <location>
        <position position="265"/>
    </location>
</feature>
<evidence type="ECO:0000256" key="3">
    <source>
        <dbReference type="ARBA" id="ARBA00022692"/>
    </source>
</evidence>
<keyword evidence="3 6" id="KW-0812">Transmembrane</keyword>
<proteinExistence type="inferred from homology"/>
<dbReference type="PANTHER" id="PTHR12107:SF0">
    <property type="entry name" value="STARGAZIN (MAMMALIAN CALCIUM CHANNEL) HOMOLOG"/>
    <property type="match status" value="1"/>
</dbReference>
<evidence type="ECO:0000313" key="8">
    <source>
        <dbReference type="Proteomes" id="UP001283361"/>
    </source>
</evidence>
<comment type="subcellular location">
    <subcellularLocation>
        <location evidence="1">Membrane</location>
        <topology evidence="1">Multi-pass membrane protein</topology>
    </subcellularLocation>
</comment>
<dbReference type="GO" id="GO:0032281">
    <property type="term" value="C:AMPA glutamate receptor complex"/>
    <property type="evidence" value="ECO:0007669"/>
    <property type="project" value="TreeGrafter"/>
</dbReference>
<evidence type="ECO:0000256" key="2">
    <source>
        <dbReference type="ARBA" id="ARBA00007111"/>
    </source>
</evidence>
<dbReference type="GO" id="GO:0019226">
    <property type="term" value="P:transmission of nerve impulse"/>
    <property type="evidence" value="ECO:0007669"/>
    <property type="project" value="TreeGrafter"/>
</dbReference>
<comment type="similarity">
    <text evidence="2">Belongs to the PMP-22/EMP/MP20 family. CACNG subfamily.</text>
</comment>
<dbReference type="InterPro" id="IPR004031">
    <property type="entry name" value="PMP22/EMP/MP20/Claudin"/>
</dbReference>